<dbReference type="Proteomes" id="UP000327294">
    <property type="component" value="Plasmid unnamed1"/>
</dbReference>
<keyword evidence="1" id="KW-0808">Transferase</keyword>
<dbReference type="KEGG" id="sphv:F9278_00140"/>
<dbReference type="InterPro" id="IPR011009">
    <property type="entry name" value="Kinase-like_dom_sf"/>
</dbReference>
<reference evidence="1 2" key="1">
    <citation type="submission" date="2019-10" db="EMBL/GenBank/DDBJ databases">
        <title>Streptomyces sp. strain GY16 isolated from leaves of Broussonetia papyrifera.</title>
        <authorList>
            <person name="Mo P."/>
        </authorList>
    </citation>
    <scope>NUCLEOTIDE SEQUENCE [LARGE SCALE GENOMIC DNA]</scope>
    <source>
        <strain evidence="1 2">GY16</strain>
        <plasmid evidence="1 2">unnamed1</plasmid>
    </source>
</reference>
<dbReference type="SUPFAM" id="SSF56112">
    <property type="entry name" value="Protein kinase-like (PK-like)"/>
    <property type="match status" value="1"/>
</dbReference>
<organism evidence="1 2">
    <name type="scientific">Streptomyces phaeolivaceus</name>
    <dbReference type="NCBI Taxonomy" id="2653200"/>
    <lineage>
        <taxon>Bacteria</taxon>
        <taxon>Bacillati</taxon>
        <taxon>Actinomycetota</taxon>
        <taxon>Actinomycetes</taxon>
        <taxon>Kitasatosporales</taxon>
        <taxon>Streptomycetaceae</taxon>
        <taxon>Streptomyces</taxon>
    </lineage>
</organism>
<geneLocation type="plasmid" evidence="1 2">
    <name>unnamed1</name>
</geneLocation>
<accession>A0A5P8JV11</accession>
<keyword evidence="2" id="KW-1185">Reference proteome</keyword>
<sequence length="415" mass="44068">MPLEAYVSTTAVSTSPEPVPPVPDAGEVFAFATREIAAAAADLWPRADVDLGDHVPSVTGYVRRIRVDGRTLYAKYAFLGVSLVSLLRGACGPWPDVREAQQAYVQRAGALMDREAAQLRLLAQQGSLRVCSVAGLARGVLFTESVTGPTLADLLLQRPHDAAELLGGTFGELRRLHHPSAARLLGPARVIGERSIRGTFQRKFNGLSGPTYVERLGAARCAAGDRDLVVGLLRDVVVRLHRLQTTGLPQQASRRVLAYGDLKPEHVVFPEGTSGQPVFIDPGLLLAPPAVDAAKLISRTVLLLAAARPGGETGQQAMDGVSAFAAARTDVLPARVRRAWLRELLVLWLMDSVNILTTYLSAPGALPLPDRGNALVGRAVDLCEMADQLSSELAAGADARAVWDSALGRAQAVAA</sequence>
<evidence type="ECO:0000313" key="2">
    <source>
        <dbReference type="Proteomes" id="UP000327294"/>
    </source>
</evidence>
<evidence type="ECO:0000313" key="1">
    <source>
        <dbReference type="EMBL" id="QFQ94865.1"/>
    </source>
</evidence>
<dbReference type="GO" id="GO:0016740">
    <property type="term" value="F:transferase activity"/>
    <property type="evidence" value="ECO:0007669"/>
    <property type="project" value="UniProtKB-KW"/>
</dbReference>
<dbReference type="AlphaFoldDB" id="A0A5P8JV11"/>
<keyword evidence="1" id="KW-0614">Plasmid</keyword>
<dbReference type="EMBL" id="CP045095">
    <property type="protein sequence ID" value="QFQ94865.1"/>
    <property type="molecule type" value="Genomic_DNA"/>
</dbReference>
<name>A0A5P8JV11_9ACTN</name>
<proteinExistence type="predicted"/>
<gene>
    <name evidence="1" type="ORF">F9278_00140</name>
</gene>
<protein>
    <submittedName>
        <fullName evidence="1">Phosphotransferase</fullName>
    </submittedName>
</protein>